<reference evidence="1 2" key="1">
    <citation type="journal article" date="2013" name="ISME J.">
        <title>A metabolic model for members of the genus Tetrasphaera involved in enhanced biological phosphorus removal.</title>
        <authorList>
            <person name="Kristiansen R."/>
            <person name="Nguyen H.T.T."/>
            <person name="Saunders A.M."/>
            <person name="Nielsen J.L."/>
            <person name="Wimmer R."/>
            <person name="Le V.Q."/>
            <person name="McIlroy S.J."/>
            <person name="Petrovski S."/>
            <person name="Seviour R.J."/>
            <person name="Calteau A."/>
            <person name="Nielsen K.L."/>
            <person name="Nielsen P.H."/>
        </authorList>
    </citation>
    <scope>NUCLEOTIDE SEQUENCE [LARGE SCALE GENOMIC DNA]</scope>
    <source>
        <strain evidence="1 2">Lp2</strain>
    </source>
</reference>
<dbReference type="eggNOG" id="COG4448">
    <property type="taxonomic scope" value="Bacteria"/>
</dbReference>
<dbReference type="PANTHER" id="PTHR42110:SF1">
    <property type="entry name" value="L-ASPARAGINASE, PUTATIVE (AFU_ORTHOLOGUE AFUA_3G11890)-RELATED"/>
    <property type="match status" value="1"/>
</dbReference>
<dbReference type="Proteomes" id="UP000013167">
    <property type="component" value="Unassembled WGS sequence"/>
</dbReference>
<dbReference type="EMBL" id="CAIZ01000162">
    <property type="protein sequence ID" value="CCH71308.1"/>
    <property type="molecule type" value="Genomic_DNA"/>
</dbReference>
<proteinExistence type="predicted"/>
<dbReference type="STRING" id="1193181.BN10_890017"/>
<protein>
    <submittedName>
        <fullName evidence="1">Putative asparaginase</fullName>
    </submittedName>
</protein>
<evidence type="ECO:0000313" key="2">
    <source>
        <dbReference type="Proteomes" id="UP000013167"/>
    </source>
</evidence>
<evidence type="ECO:0000313" key="1">
    <source>
        <dbReference type="EMBL" id="CCH71308.1"/>
    </source>
</evidence>
<name>N0E2W2_9MICO</name>
<dbReference type="InterPro" id="IPR010349">
    <property type="entry name" value="Asparaginase_II"/>
</dbReference>
<keyword evidence="2" id="KW-1185">Reference proteome</keyword>
<sequence>MIEISTPAPAVLTEAPVVAELVRNGFVESVHHASVVVTGPDGSVERAWGDAQSPMFPRSSNKPMQALAMVRHGLDLPDDLLALVCASHSGEPFHLDGVRRILAGAGLDESALQNTPSHPLKESEQHRFIREGLPPSSIAQNCSGKHAGMLATCVVAGWDISTYRDPAHPLQVAIREAVEDVAAEPVTALAVDGCGAPVMAITLAGLARSFGSIAAAPVRAPDSEQARIATAIRNAPEFLGGTDRDVTALIAKTPGLVAKDGAEAVVAVGLADGRGVAVKVADGSGRARMVVLAAALRAIGIESEALAQLEHSPVLGHGQPVGALVATGF</sequence>
<comment type="caution">
    <text evidence="1">The sequence shown here is derived from an EMBL/GenBank/DDBJ whole genome shotgun (WGS) entry which is preliminary data.</text>
</comment>
<dbReference type="RefSeq" id="WP_010851137.1">
    <property type="nucleotide sequence ID" value="NZ_HF570956.1"/>
</dbReference>
<dbReference type="OrthoDB" id="9780674at2"/>
<gene>
    <name evidence="1" type="ORF">BN10_890017</name>
</gene>
<dbReference type="HOGENOM" id="CLU_062004_0_0_11"/>
<organism evidence="1 2">
    <name type="scientific">Phycicoccus elongatus Lp2</name>
    <dbReference type="NCBI Taxonomy" id="1193181"/>
    <lineage>
        <taxon>Bacteria</taxon>
        <taxon>Bacillati</taxon>
        <taxon>Actinomycetota</taxon>
        <taxon>Actinomycetes</taxon>
        <taxon>Micrococcales</taxon>
        <taxon>Intrasporangiaceae</taxon>
        <taxon>Phycicoccus</taxon>
    </lineage>
</organism>
<dbReference type="AlphaFoldDB" id="N0E2W2"/>
<dbReference type="Pfam" id="PF06089">
    <property type="entry name" value="Asparaginase_II"/>
    <property type="match status" value="1"/>
</dbReference>
<dbReference type="PANTHER" id="PTHR42110">
    <property type="entry name" value="L-ASPARAGINASE, PUTATIVE (AFU_ORTHOLOGUE AFUA_3G11890)-RELATED"/>
    <property type="match status" value="1"/>
</dbReference>
<accession>N0E2W2</accession>